<dbReference type="CDD" id="cd24015">
    <property type="entry name" value="ASKHA_NBD_PanK-III"/>
    <property type="match status" value="1"/>
</dbReference>
<evidence type="ECO:0000313" key="17">
    <source>
        <dbReference type="EMBL" id="QDA57066.1"/>
    </source>
</evidence>
<evidence type="ECO:0000256" key="14">
    <source>
        <dbReference type="ARBA" id="ARBA00038036"/>
    </source>
</evidence>
<keyword evidence="8 16" id="KW-0808">Transferase</keyword>
<comment type="catalytic activity">
    <reaction evidence="1 16">
        <text>(R)-pantothenate + ATP = (R)-4'-phosphopantothenate + ADP + H(+)</text>
        <dbReference type="Rhea" id="RHEA:16373"/>
        <dbReference type="ChEBI" id="CHEBI:10986"/>
        <dbReference type="ChEBI" id="CHEBI:15378"/>
        <dbReference type="ChEBI" id="CHEBI:29032"/>
        <dbReference type="ChEBI" id="CHEBI:30616"/>
        <dbReference type="ChEBI" id="CHEBI:456216"/>
        <dbReference type="EC" id="2.7.1.33"/>
    </reaction>
</comment>
<evidence type="ECO:0000256" key="13">
    <source>
        <dbReference type="ARBA" id="ARBA00022993"/>
    </source>
</evidence>
<reference evidence="17 18" key="1">
    <citation type="submission" date="2019-06" db="EMBL/GenBank/DDBJ databases">
        <title>Thermomonas aquatica sp. nov., isolated from an industrial wastewater treatment plant.</title>
        <authorList>
            <person name="Jeon J.H."/>
            <person name="Park D.-S."/>
        </authorList>
    </citation>
    <scope>NUCLEOTIDE SEQUENCE [LARGE SCALE GENOMIC DNA]</scope>
    <source>
        <strain evidence="17 18">SY21</strain>
    </source>
</reference>
<dbReference type="InterPro" id="IPR043129">
    <property type="entry name" value="ATPase_NBD"/>
</dbReference>
<evidence type="ECO:0000256" key="10">
    <source>
        <dbReference type="ARBA" id="ARBA00022777"/>
    </source>
</evidence>
<dbReference type="HAMAP" id="MF_01274">
    <property type="entry name" value="Pantothen_kinase_3"/>
    <property type="match status" value="1"/>
</dbReference>
<dbReference type="PANTHER" id="PTHR34265:SF1">
    <property type="entry name" value="TYPE III PANTOTHENATE KINASE"/>
    <property type="match status" value="1"/>
</dbReference>
<evidence type="ECO:0000256" key="6">
    <source>
        <dbReference type="ARBA" id="ARBA00012102"/>
    </source>
</evidence>
<dbReference type="UniPathway" id="UPA00241">
    <property type="reaction ID" value="UER00352"/>
</dbReference>
<accession>A0A5B7ZRF4</accession>
<evidence type="ECO:0000313" key="18">
    <source>
        <dbReference type="Proteomes" id="UP000308149"/>
    </source>
</evidence>
<evidence type="ECO:0000256" key="15">
    <source>
        <dbReference type="ARBA" id="ARBA00040883"/>
    </source>
</evidence>
<feature type="binding site" evidence="16">
    <location>
        <position position="89"/>
    </location>
    <ligand>
        <name>substrate</name>
    </ligand>
</feature>
<feature type="binding site" evidence="16">
    <location>
        <begin position="7"/>
        <end position="14"/>
    </location>
    <ligand>
        <name>ATP</name>
        <dbReference type="ChEBI" id="CHEBI:30616"/>
    </ligand>
</feature>
<comment type="function">
    <text evidence="16">Catalyzes the phosphorylation of pantothenate (Pan), the first step in CoA biosynthesis.</text>
</comment>
<comment type="cofactor">
    <cofactor evidence="16">
        <name>NH4(+)</name>
        <dbReference type="ChEBI" id="CHEBI:28938"/>
    </cofactor>
    <cofactor evidence="16">
        <name>K(+)</name>
        <dbReference type="ChEBI" id="CHEBI:29103"/>
    </cofactor>
    <text evidence="16">A monovalent cation. Ammonium or potassium.</text>
</comment>
<dbReference type="KEGG" id="thes:FHQ07_06915"/>
<comment type="similarity">
    <text evidence="14 16">Belongs to the type III pantothenate kinase family.</text>
</comment>
<dbReference type="OrthoDB" id="9781305at2"/>
<keyword evidence="18" id="KW-1185">Reference proteome</keyword>
<comment type="pathway">
    <text evidence="4 16">Cofactor biosynthesis; coenzyme A biosynthesis; CoA from (R)-pantothenate: step 1/5.</text>
</comment>
<evidence type="ECO:0000256" key="5">
    <source>
        <dbReference type="ARBA" id="ARBA00011738"/>
    </source>
</evidence>
<dbReference type="GO" id="GO:0004594">
    <property type="term" value="F:pantothenate kinase activity"/>
    <property type="evidence" value="ECO:0007669"/>
    <property type="project" value="UniProtKB-UniRule"/>
</dbReference>
<organism evidence="17 18">
    <name type="scientific">Thermomonas aquatica</name>
    <dbReference type="NCBI Taxonomy" id="2202149"/>
    <lineage>
        <taxon>Bacteria</taxon>
        <taxon>Pseudomonadati</taxon>
        <taxon>Pseudomonadota</taxon>
        <taxon>Gammaproteobacteria</taxon>
        <taxon>Lysobacterales</taxon>
        <taxon>Lysobacteraceae</taxon>
        <taxon>Thermomonas</taxon>
    </lineage>
</organism>
<gene>
    <name evidence="16" type="primary">coaX</name>
    <name evidence="17" type="ORF">FHQ07_06915</name>
</gene>
<dbReference type="PANTHER" id="PTHR34265">
    <property type="entry name" value="TYPE III PANTOTHENATE KINASE"/>
    <property type="match status" value="1"/>
</dbReference>
<dbReference type="Gene3D" id="3.30.420.40">
    <property type="match status" value="2"/>
</dbReference>
<keyword evidence="12 16" id="KW-0630">Potassium</keyword>
<evidence type="ECO:0000256" key="1">
    <source>
        <dbReference type="ARBA" id="ARBA00001206"/>
    </source>
</evidence>
<dbReference type="RefSeq" id="WP_139716118.1">
    <property type="nucleotide sequence ID" value="NZ_CP040871.1"/>
</dbReference>
<evidence type="ECO:0000256" key="12">
    <source>
        <dbReference type="ARBA" id="ARBA00022958"/>
    </source>
</evidence>
<evidence type="ECO:0000256" key="11">
    <source>
        <dbReference type="ARBA" id="ARBA00022840"/>
    </source>
</evidence>
<evidence type="ECO:0000256" key="3">
    <source>
        <dbReference type="ARBA" id="ARBA00004496"/>
    </source>
</evidence>
<keyword evidence="10 16" id="KW-0418">Kinase</keyword>
<dbReference type="AlphaFoldDB" id="A0A5B7ZRF4"/>
<comment type="cofactor">
    <cofactor evidence="2">
        <name>K(+)</name>
        <dbReference type="ChEBI" id="CHEBI:29103"/>
    </cofactor>
</comment>
<evidence type="ECO:0000256" key="9">
    <source>
        <dbReference type="ARBA" id="ARBA00022741"/>
    </source>
</evidence>
<dbReference type="GO" id="GO:0005737">
    <property type="term" value="C:cytoplasm"/>
    <property type="evidence" value="ECO:0007669"/>
    <property type="project" value="UniProtKB-SubCell"/>
</dbReference>
<dbReference type="EC" id="2.7.1.33" evidence="6 16"/>
<dbReference type="GO" id="GO:0005524">
    <property type="term" value="F:ATP binding"/>
    <property type="evidence" value="ECO:0007669"/>
    <property type="project" value="UniProtKB-UniRule"/>
</dbReference>
<feature type="binding site" evidence="16">
    <location>
        <begin position="96"/>
        <end position="99"/>
    </location>
    <ligand>
        <name>substrate</name>
    </ligand>
</feature>
<proteinExistence type="inferred from homology"/>
<protein>
    <recommendedName>
        <fullName evidence="15 16">Type III pantothenate kinase</fullName>
        <ecNumber evidence="6 16">2.7.1.33</ecNumber>
    </recommendedName>
    <alternativeName>
        <fullName evidence="16">PanK-III</fullName>
    </alternativeName>
    <alternativeName>
        <fullName evidence="16">Pantothenic acid kinase</fullName>
    </alternativeName>
</protein>
<evidence type="ECO:0000256" key="7">
    <source>
        <dbReference type="ARBA" id="ARBA00022490"/>
    </source>
</evidence>
<keyword evidence="11 16" id="KW-0067">ATP-binding</keyword>
<evidence type="ECO:0000256" key="8">
    <source>
        <dbReference type="ARBA" id="ARBA00022679"/>
    </source>
</evidence>
<keyword evidence="7 16" id="KW-0963">Cytoplasm</keyword>
<feature type="binding site" evidence="16">
    <location>
        <position position="169"/>
    </location>
    <ligand>
        <name>substrate</name>
    </ligand>
</feature>
<feature type="active site" description="Proton acceptor" evidence="16">
    <location>
        <position position="98"/>
    </location>
</feature>
<evidence type="ECO:0000256" key="2">
    <source>
        <dbReference type="ARBA" id="ARBA00001958"/>
    </source>
</evidence>
<feature type="binding site" evidence="16">
    <location>
        <position position="119"/>
    </location>
    <ligand>
        <name>ATP</name>
        <dbReference type="ChEBI" id="CHEBI:30616"/>
    </ligand>
</feature>
<dbReference type="Pfam" id="PF03309">
    <property type="entry name" value="Pan_kinase"/>
    <property type="match status" value="1"/>
</dbReference>
<keyword evidence="9 16" id="KW-0547">Nucleotide-binding</keyword>
<evidence type="ECO:0000256" key="4">
    <source>
        <dbReference type="ARBA" id="ARBA00005225"/>
    </source>
</evidence>
<dbReference type="GO" id="GO:0015937">
    <property type="term" value="P:coenzyme A biosynthetic process"/>
    <property type="evidence" value="ECO:0007669"/>
    <property type="project" value="UniProtKB-UniRule"/>
</dbReference>
<dbReference type="EMBL" id="CP040871">
    <property type="protein sequence ID" value="QDA57066.1"/>
    <property type="molecule type" value="Genomic_DNA"/>
</dbReference>
<comment type="caution">
    <text evidence="16">Lacks conserved residue(s) required for the propagation of feature annotation.</text>
</comment>
<name>A0A5B7ZRF4_9GAMM</name>
<comment type="subunit">
    <text evidence="5 16">Homodimer.</text>
</comment>
<evidence type="ECO:0000256" key="16">
    <source>
        <dbReference type="HAMAP-Rule" id="MF_01274"/>
    </source>
</evidence>
<dbReference type="InterPro" id="IPR004619">
    <property type="entry name" value="Type_III_PanK"/>
</dbReference>
<dbReference type="Proteomes" id="UP000308149">
    <property type="component" value="Chromosome"/>
</dbReference>
<dbReference type="SUPFAM" id="SSF53067">
    <property type="entry name" value="Actin-like ATPase domain"/>
    <property type="match status" value="2"/>
</dbReference>
<comment type="subcellular location">
    <subcellularLocation>
        <location evidence="3 16">Cytoplasm</location>
    </subcellularLocation>
</comment>
<sequence length="239" mass="25180">MSMWLFDLGNTRLKFARSCADGSLADAGAVAHEDGEAWLRALPRGDAACIASVAADERRVALLDALCARFGRLHLVRTQSRCGGLRIAYENPRHLGVDRFLALLSALDAGDVLLVGIGTALTIDLLDAGGWHHGGRIAPSPMLMRQALHARAPVLPESGGAYAEFAGDTGHALASGCEGAALALIERSLERAQGLLGAAPALWLHGGGAMALRDRLPPHRHVPDAVLRGLARWQAQAFA</sequence>
<keyword evidence="13 16" id="KW-0173">Coenzyme A biosynthesis</keyword>